<evidence type="ECO:0000313" key="2">
    <source>
        <dbReference type="EMBL" id="CAF9902795.1"/>
    </source>
</evidence>
<feature type="signal peptide" evidence="1">
    <location>
        <begin position="1"/>
        <end position="20"/>
    </location>
</feature>
<protein>
    <submittedName>
        <fullName evidence="2">Uncharacterized protein</fullName>
    </submittedName>
</protein>
<dbReference type="OrthoDB" id="5414172at2759"/>
<reference evidence="2" key="1">
    <citation type="submission" date="2021-03" db="EMBL/GenBank/DDBJ databases">
        <authorList>
            <person name="Tagirdzhanova G."/>
        </authorList>
    </citation>
    <scope>NUCLEOTIDE SEQUENCE</scope>
</reference>
<organism evidence="2 3">
    <name type="scientific">Heterodermia speciosa</name>
    <dbReference type="NCBI Taxonomy" id="116794"/>
    <lineage>
        <taxon>Eukaryota</taxon>
        <taxon>Fungi</taxon>
        <taxon>Dikarya</taxon>
        <taxon>Ascomycota</taxon>
        <taxon>Pezizomycotina</taxon>
        <taxon>Lecanoromycetes</taxon>
        <taxon>OSLEUM clade</taxon>
        <taxon>Lecanoromycetidae</taxon>
        <taxon>Caliciales</taxon>
        <taxon>Physciaceae</taxon>
        <taxon>Heterodermia</taxon>
    </lineage>
</organism>
<comment type="caution">
    <text evidence="2">The sequence shown here is derived from an EMBL/GenBank/DDBJ whole genome shotgun (WGS) entry which is preliminary data.</text>
</comment>
<name>A0A8H3I4C1_9LECA</name>
<dbReference type="AlphaFoldDB" id="A0A8H3I4C1"/>
<evidence type="ECO:0000256" key="1">
    <source>
        <dbReference type="SAM" id="SignalP"/>
    </source>
</evidence>
<dbReference type="EMBL" id="CAJPDS010000001">
    <property type="protein sequence ID" value="CAF9902795.1"/>
    <property type="molecule type" value="Genomic_DNA"/>
</dbReference>
<evidence type="ECO:0000313" key="3">
    <source>
        <dbReference type="Proteomes" id="UP000664521"/>
    </source>
</evidence>
<keyword evidence="1" id="KW-0732">Signal</keyword>
<dbReference type="Proteomes" id="UP000664521">
    <property type="component" value="Unassembled WGS sequence"/>
</dbReference>
<proteinExistence type="predicted"/>
<accession>A0A8H3I4C1</accession>
<gene>
    <name evidence="2" type="ORF">HETSPECPRED_000010</name>
</gene>
<feature type="chain" id="PRO_5034273387" evidence="1">
    <location>
        <begin position="21"/>
        <end position="336"/>
    </location>
</feature>
<sequence length="336" mass="35796">MAPKYLLFLILTFCIALTFAALPPRLVRDGIADIWGFPGVSYKAVNYIPVCGALTLTNPDQYTYFTTEATCDASMSAYNQTSDTSAVYDYTGTISGVQIGTGSPICLCFSLGGAQGQMDMCINILSDGTPDGRWSIAWNDIAGGTFVSNAEKALPVCKDVDVSSISASVYSRLGATRSGSVPAPTTSSVVITTTSGSVVRTYTALATVPVETSPTGEIHNEVASAASRQAEREHKTGLGVGLGMDIIGDKGCANVFGAYQSNLSLPRRFMDLHMVKEPSLVSENGEVHKLFTAQGFRGIKVSELFPIIGIDEFQPTIDLTHPREKISSRARCAEEN</sequence>
<keyword evidence="3" id="KW-1185">Reference proteome</keyword>